<dbReference type="EMBL" id="CP017708">
    <property type="protein sequence ID" value="AOY83777.1"/>
    <property type="molecule type" value="Genomic_DNA"/>
</dbReference>
<reference evidence="2" key="1">
    <citation type="submission" date="2016-10" db="EMBL/GenBank/DDBJ databases">
        <title>Comparative genomics uncovers the prolific and rare metabolic potential of the cyanobacterial genus Moorea.</title>
        <authorList>
            <person name="Leao T."/>
            <person name="Castelao G."/>
            <person name="Korobeynikov A."/>
            <person name="Monroe E.A."/>
            <person name="Podell S."/>
            <person name="Glukhov E."/>
            <person name="Allen E."/>
            <person name="Gerwick W.H."/>
            <person name="Gerwick L."/>
        </authorList>
    </citation>
    <scope>NUCLEOTIDE SEQUENCE [LARGE SCALE GENOMIC DNA]</scope>
    <source>
        <strain evidence="2">JHB</strain>
    </source>
</reference>
<dbReference type="SUPFAM" id="SSF158682">
    <property type="entry name" value="TerB-like"/>
    <property type="match status" value="1"/>
</dbReference>
<dbReference type="Gene3D" id="1.10.3680.10">
    <property type="entry name" value="TerB-like"/>
    <property type="match status" value="1"/>
</dbReference>
<organism evidence="1 2">
    <name type="scientific">Moorena producens (strain JHB)</name>
    <dbReference type="NCBI Taxonomy" id="1454205"/>
    <lineage>
        <taxon>Bacteria</taxon>
        <taxon>Bacillati</taxon>
        <taxon>Cyanobacteriota</taxon>
        <taxon>Cyanophyceae</taxon>
        <taxon>Coleofasciculales</taxon>
        <taxon>Coleofasciculaceae</taxon>
        <taxon>Moorena</taxon>
    </lineage>
</organism>
<dbReference type="InterPro" id="IPR029024">
    <property type="entry name" value="TerB-like"/>
</dbReference>
<gene>
    <name evidence="1" type="ORF">BJP36_31510</name>
</gene>
<proteinExistence type="predicted"/>
<name>A0A1D9G808_MOOP1</name>
<evidence type="ECO:0000313" key="2">
    <source>
        <dbReference type="Proteomes" id="UP000176944"/>
    </source>
</evidence>
<evidence type="ECO:0008006" key="3">
    <source>
        <dbReference type="Google" id="ProtNLM"/>
    </source>
</evidence>
<dbReference type="AlphaFoldDB" id="A0A1D9G808"/>
<accession>A0A1D9G808</accession>
<evidence type="ECO:0000313" key="1">
    <source>
        <dbReference type="EMBL" id="AOY83777.1"/>
    </source>
</evidence>
<sequence length="160" mass="18044">MSDMDRDGRLWLMKDLYGMKTVPPAQDYNAFVKAVLICAKGDGVLTPEERNWVVGRSACYNTNTEYDMAKNYPADQDLLEVLAQAPTLDKNGRRAIIYAAIKACAADAEYHPDEQASVHKMAKYLGIEEDVVNQIEEICMSEAKMREKRIAVMFPEGIPY</sequence>
<dbReference type="Proteomes" id="UP000176944">
    <property type="component" value="Chromosome"/>
</dbReference>
<protein>
    <recommendedName>
        <fullName evidence="3">Co-chaperone DjlA N-terminal domain-containing protein</fullName>
    </recommendedName>
</protein>